<dbReference type="InterPro" id="IPR023346">
    <property type="entry name" value="Lysozyme-like_dom_sf"/>
</dbReference>
<reference evidence="2 3" key="1">
    <citation type="submission" date="2016-10" db="EMBL/GenBank/DDBJ databases">
        <authorList>
            <person name="de Groot N.N."/>
        </authorList>
    </citation>
    <scope>NUCLEOTIDE SEQUENCE [LARGE SCALE GENOMIC DNA]</scope>
    <source>
        <strain evidence="2 3">LMG 2247</strain>
    </source>
</reference>
<dbReference type="Pfam" id="PF01464">
    <property type="entry name" value="SLT"/>
    <property type="match status" value="1"/>
</dbReference>
<evidence type="ECO:0000313" key="3">
    <source>
        <dbReference type="Proteomes" id="UP000199706"/>
    </source>
</evidence>
<dbReference type="AlphaFoldDB" id="A0A1G8B7N4"/>
<dbReference type="RefSeq" id="WP_208449409.1">
    <property type="nucleotide sequence ID" value="NZ_CADERL010000027.1"/>
</dbReference>
<evidence type="ECO:0000259" key="1">
    <source>
        <dbReference type="Pfam" id="PF01464"/>
    </source>
</evidence>
<dbReference type="EMBL" id="FNCJ01000008">
    <property type="protein sequence ID" value="SDH29013.1"/>
    <property type="molecule type" value="Genomic_DNA"/>
</dbReference>
<name>A0A1G8B7N4_9BURK</name>
<organism evidence="2 3">
    <name type="scientific">Paraburkholderia phenazinium</name>
    <dbReference type="NCBI Taxonomy" id="60549"/>
    <lineage>
        <taxon>Bacteria</taxon>
        <taxon>Pseudomonadati</taxon>
        <taxon>Pseudomonadota</taxon>
        <taxon>Betaproteobacteria</taxon>
        <taxon>Burkholderiales</taxon>
        <taxon>Burkholderiaceae</taxon>
        <taxon>Paraburkholderia</taxon>
    </lineage>
</organism>
<accession>A0A1G8B7N4</accession>
<gene>
    <name evidence="2" type="ORF">SAMN05216466_108281</name>
</gene>
<dbReference type="InterPro" id="IPR008258">
    <property type="entry name" value="Transglycosylase_SLT_dom_1"/>
</dbReference>
<evidence type="ECO:0000313" key="2">
    <source>
        <dbReference type="EMBL" id="SDH29013.1"/>
    </source>
</evidence>
<dbReference type="Gene3D" id="1.10.530.10">
    <property type="match status" value="1"/>
</dbReference>
<dbReference type="CDD" id="cd00254">
    <property type="entry name" value="LT-like"/>
    <property type="match status" value="1"/>
</dbReference>
<dbReference type="Proteomes" id="UP000199706">
    <property type="component" value="Unassembled WGS sequence"/>
</dbReference>
<protein>
    <submittedName>
        <fullName evidence="2">Transglycosylase SLT domain-containing protein</fullName>
    </submittedName>
</protein>
<proteinExistence type="predicted"/>
<feature type="domain" description="Transglycosylase SLT" evidence="1">
    <location>
        <begin position="19"/>
        <end position="105"/>
    </location>
</feature>
<dbReference type="SUPFAM" id="SSF53955">
    <property type="entry name" value="Lysozyme-like"/>
    <property type="match status" value="1"/>
</dbReference>
<sequence>MKRKRRRSLRICVYNAAQIWQESRGNAGASSTNSNGMTDAGLMQVDPATFAGLQQEHPQLQGKNLSDPSTNILAVAYYMSDMARQFGGNWDEALRAYNSGPDQVKPGNLSDVSIGDPNYVNEVTQFASTIQQGGQLPA</sequence>